<dbReference type="InterPro" id="IPR017850">
    <property type="entry name" value="Alkaline_phosphatase_core_sf"/>
</dbReference>
<protein>
    <recommendedName>
        <fullName evidence="7">Sulfatase N-terminal domain-containing protein</fullName>
    </recommendedName>
</protein>
<dbReference type="InterPro" id="IPR050448">
    <property type="entry name" value="OpgB/LTA_synthase_biosynth"/>
</dbReference>
<dbReference type="SUPFAM" id="SSF53649">
    <property type="entry name" value="Alkaline phosphatase-like"/>
    <property type="match status" value="1"/>
</dbReference>
<dbReference type="AlphaFoldDB" id="A0A381X400"/>
<dbReference type="GO" id="GO:0005886">
    <property type="term" value="C:plasma membrane"/>
    <property type="evidence" value="ECO:0007669"/>
    <property type="project" value="UniProtKB-SubCell"/>
</dbReference>
<feature type="transmembrane region" description="Helical" evidence="6">
    <location>
        <begin position="171"/>
        <end position="191"/>
    </location>
</feature>
<evidence type="ECO:0000256" key="2">
    <source>
        <dbReference type="ARBA" id="ARBA00022475"/>
    </source>
</evidence>
<dbReference type="PANTHER" id="PTHR47371:SF3">
    <property type="entry name" value="PHOSPHOGLYCEROL TRANSFERASE I"/>
    <property type="match status" value="1"/>
</dbReference>
<keyword evidence="5 6" id="KW-0472">Membrane</keyword>
<dbReference type="PIRSF" id="PIRSF005091">
    <property type="entry name" value="Mmb_sulf_HI1246"/>
    <property type="match status" value="1"/>
</dbReference>
<feature type="transmembrane region" description="Helical" evidence="6">
    <location>
        <begin position="132"/>
        <end position="159"/>
    </location>
</feature>
<feature type="transmembrane region" description="Helical" evidence="6">
    <location>
        <begin position="56"/>
        <end position="76"/>
    </location>
</feature>
<name>A0A381X400_9ZZZZ</name>
<dbReference type="Gene3D" id="3.40.720.10">
    <property type="entry name" value="Alkaline Phosphatase, subunit A"/>
    <property type="match status" value="1"/>
</dbReference>
<evidence type="ECO:0000256" key="6">
    <source>
        <dbReference type="SAM" id="Phobius"/>
    </source>
</evidence>
<organism evidence="8">
    <name type="scientific">marine metagenome</name>
    <dbReference type="NCBI Taxonomy" id="408172"/>
    <lineage>
        <taxon>unclassified sequences</taxon>
        <taxon>metagenomes</taxon>
        <taxon>ecological metagenomes</taxon>
    </lineage>
</organism>
<evidence type="ECO:0000256" key="5">
    <source>
        <dbReference type="ARBA" id="ARBA00023136"/>
    </source>
</evidence>
<keyword evidence="4 6" id="KW-1133">Transmembrane helix</keyword>
<accession>A0A381X400</accession>
<dbReference type="EMBL" id="UINC01013828">
    <property type="protein sequence ID" value="SVA59465.1"/>
    <property type="molecule type" value="Genomic_DNA"/>
</dbReference>
<keyword evidence="3 6" id="KW-0812">Transmembrane</keyword>
<dbReference type="PANTHER" id="PTHR47371">
    <property type="entry name" value="LIPOTEICHOIC ACID SYNTHASE"/>
    <property type="match status" value="1"/>
</dbReference>
<feature type="domain" description="Sulfatase N-terminal" evidence="7">
    <location>
        <begin position="269"/>
        <end position="542"/>
    </location>
</feature>
<comment type="subcellular location">
    <subcellularLocation>
        <location evidence="1">Cell membrane</location>
        <topology evidence="1">Multi-pass membrane protein</topology>
    </subcellularLocation>
</comment>
<evidence type="ECO:0000259" key="7">
    <source>
        <dbReference type="Pfam" id="PF00884"/>
    </source>
</evidence>
<evidence type="ECO:0000256" key="1">
    <source>
        <dbReference type="ARBA" id="ARBA00004651"/>
    </source>
</evidence>
<evidence type="ECO:0000313" key="8">
    <source>
        <dbReference type="EMBL" id="SVA59465.1"/>
    </source>
</evidence>
<dbReference type="Pfam" id="PF00884">
    <property type="entry name" value="Sulfatase"/>
    <property type="match status" value="1"/>
</dbReference>
<dbReference type="InterPro" id="IPR000917">
    <property type="entry name" value="Sulfatase_N"/>
</dbReference>
<feature type="transmembrane region" description="Helical" evidence="6">
    <location>
        <begin position="88"/>
        <end position="112"/>
    </location>
</feature>
<proteinExistence type="predicted"/>
<gene>
    <name evidence="8" type="ORF">METZ01_LOCUS112319</name>
</gene>
<evidence type="ECO:0000256" key="4">
    <source>
        <dbReference type="ARBA" id="ARBA00022989"/>
    </source>
</evidence>
<keyword evidence="2" id="KW-1003">Cell membrane</keyword>
<evidence type="ECO:0000256" key="3">
    <source>
        <dbReference type="ARBA" id="ARBA00022692"/>
    </source>
</evidence>
<feature type="transmembrane region" description="Helical" evidence="6">
    <location>
        <begin position="15"/>
        <end position="36"/>
    </location>
</feature>
<reference evidence="8" key="1">
    <citation type="submission" date="2018-05" db="EMBL/GenBank/DDBJ databases">
        <authorList>
            <person name="Lanie J.A."/>
            <person name="Ng W.-L."/>
            <person name="Kazmierczak K.M."/>
            <person name="Andrzejewski T.M."/>
            <person name="Davidsen T.M."/>
            <person name="Wayne K.J."/>
            <person name="Tettelin H."/>
            <person name="Glass J.I."/>
            <person name="Rusch D."/>
            <person name="Podicherti R."/>
            <person name="Tsui H.-C.T."/>
            <person name="Winkler M.E."/>
        </authorList>
    </citation>
    <scope>NUCLEOTIDE SEQUENCE</scope>
</reference>
<dbReference type="CDD" id="cd16015">
    <property type="entry name" value="LTA_synthase"/>
    <property type="match status" value="1"/>
</dbReference>
<dbReference type="InterPro" id="IPR012160">
    <property type="entry name" value="LtaS-like"/>
</dbReference>
<sequence>MNQIKKIKFVFQEVLRLYLIFIFIFQIFRITIYFSYPDLFNNLNFLKLVESIFLGLRFDLASISVLLFIPIVLLIFPLRIAGNRLYRGFMASVIYLELVAVIIFLTSDYLYFSYVKRHITNELLFLLNDSKYLMTEASANLLPIIFIIFFTVLIYPLFLKQTYKRNPEGHRSVLSFILIVLTMIVVGRGGFQMKPIAVIDAYQYGSASQGHLILNGIFTASHFSISSRFIERTKGDEKTFLEILNLPLSKNPNYPLERINVRSDMSPKKNVVLIMIESLSFKYIDFLSGKNYGVTPNIDRIASKGLVYENFFANGQRSVDGAQSILTGIPPLPGMPAMTALSVNYSRLGQLARENNYRTIFVTTTLRESFSMDLIAGAAGFDEYYGLEDYPILLNYIDAADRPLGWDYDALMYLLQKLEGEKSNYIAFVNASSDHTPFARMHDPFNRYKHGADTEGGYLNMLNYTDWAVGEFINKFSKRKDFGKTVFIITADHALAHFQGADPYGKFRIPLIIYSPENINPKKSELFASQIDLFPSLVELLDLEGKYSAIGKNIFETEQSFAVVKDGALLEIFSKEGFLVHSLKKILDYQPVNELSDELIQSQLASKAVAFDHLTYLLLTQNRWLSP</sequence>